<proteinExistence type="predicted"/>
<evidence type="ECO:0000256" key="1">
    <source>
        <dbReference type="SAM" id="Coils"/>
    </source>
</evidence>
<evidence type="ECO:0000313" key="4">
    <source>
        <dbReference type="Proteomes" id="UP001642260"/>
    </source>
</evidence>
<feature type="compositionally biased region" description="Basic and acidic residues" evidence="2">
    <location>
        <begin position="83"/>
        <end position="93"/>
    </location>
</feature>
<feature type="coiled-coil region" evidence="1">
    <location>
        <begin position="1"/>
        <end position="35"/>
    </location>
</feature>
<keyword evidence="4" id="KW-1185">Reference proteome</keyword>
<dbReference type="Proteomes" id="UP001642260">
    <property type="component" value="Unassembled WGS sequence"/>
</dbReference>
<organism evidence="3 4">
    <name type="scientific">Eruca vesicaria subsp. sativa</name>
    <name type="common">Garden rocket</name>
    <name type="synonym">Eruca sativa</name>
    <dbReference type="NCBI Taxonomy" id="29727"/>
    <lineage>
        <taxon>Eukaryota</taxon>
        <taxon>Viridiplantae</taxon>
        <taxon>Streptophyta</taxon>
        <taxon>Embryophyta</taxon>
        <taxon>Tracheophyta</taxon>
        <taxon>Spermatophyta</taxon>
        <taxon>Magnoliopsida</taxon>
        <taxon>eudicotyledons</taxon>
        <taxon>Gunneridae</taxon>
        <taxon>Pentapetalae</taxon>
        <taxon>rosids</taxon>
        <taxon>malvids</taxon>
        <taxon>Brassicales</taxon>
        <taxon>Brassicaceae</taxon>
        <taxon>Brassiceae</taxon>
        <taxon>Eruca</taxon>
    </lineage>
</organism>
<protein>
    <submittedName>
        <fullName evidence="3">Uncharacterized protein</fullName>
    </submittedName>
</protein>
<sequence length="131" mass="14924">MSRENEDLRSHKTRIENIQKELERMWKEFKDLQMDILMLQLENGERSIADLSQTEVYDLISYKDIGTLQQYLDASVTNEPILGDDHDITKASDDVAPEGRGNMKPSDNVDDEMKKPYQGESSKSGGVDNDA</sequence>
<keyword evidence="1" id="KW-0175">Coiled coil</keyword>
<gene>
    <name evidence="3" type="ORF">ERUC_LOCUS34655</name>
</gene>
<reference evidence="3 4" key="1">
    <citation type="submission" date="2022-03" db="EMBL/GenBank/DDBJ databases">
        <authorList>
            <person name="Macdonald S."/>
            <person name="Ahmed S."/>
            <person name="Newling K."/>
        </authorList>
    </citation>
    <scope>NUCLEOTIDE SEQUENCE [LARGE SCALE GENOMIC DNA]</scope>
</reference>
<dbReference type="AlphaFoldDB" id="A0ABC8LFH7"/>
<evidence type="ECO:0000256" key="2">
    <source>
        <dbReference type="SAM" id="MobiDB-lite"/>
    </source>
</evidence>
<dbReference type="EMBL" id="CAKOAT010542932">
    <property type="protein sequence ID" value="CAH8382172.1"/>
    <property type="molecule type" value="Genomic_DNA"/>
</dbReference>
<accession>A0ABC8LFH7</accession>
<comment type="caution">
    <text evidence="3">The sequence shown here is derived from an EMBL/GenBank/DDBJ whole genome shotgun (WGS) entry which is preliminary data.</text>
</comment>
<feature type="region of interest" description="Disordered" evidence="2">
    <location>
        <begin position="79"/>
        <end position="131"/>
    </location>
</feature>
<evidence type="ECO:0000313" key="3">
    <source>
        <dbReference type="EMBL" id="CAH8382172.1"/>
    </source>
</evidence>
<name>A0ABC8LFH7_ERUVS</name>